<comment type="caution">
    <text evidence="2">The sequence shown here is derived from an EMBL/GenBank/DDBJ whole genome shotgun (WGS) entry which is preliminary data.</text>
</comment>
<accession>A0AAD4KBH2</accession>
<feature type="transmembrane region" description="Helical" evidence="1">
    <location>
        <begin position="192"/>
        <end position="212"/>
    </location>
</feature>
<evidence type="ECO:0000313" key="3">
    <source>
        <dbReference type="Proteomes" id="UP001200034"/>
    </source>
</evidence>
<feature type="transmembrane region" description="Helical" evidence="1">
    <location>
        <begin position="160"/>
        <end position="180"/>
    </location>
</feature>
<name>A0AAD4KBH2_9MUSC</name>
<reference evidence="2" key="1">
    <citation type="journal article" date="2021" name="Mol. Ecol. Resour.">
        <title>Phylogenomic analyses of the genus Drosophila reveals genomic signals of climate adaptation.</title>
        <authorList>
            <person name="Li F."/>
            <person name="Rane R.V."/>
            <person name="Luria V."/>
            <person name="Xiong Z."/>
            <person name="Chen J."/>
            <person name="Li Z."/>
            <person name="Catullo R.A."/>
            <person name="Griffin P.C."/>
            <person name="Schiffer M."/>
            <person name="Pearce S."/>
            <person name="Lee S.F."/>
            <person name="McElroy K."/>
            <person name="Stocker A."/>
            <person name="Shirriffs J."/>
            <person name="Cockerell F."/>
            <person name="Coppin C."/>
            <person name="Sgro C.M."/>
            <person name="Karger A."/>
            <person name="Cain J.W."/>
            <person name="Weber J.A."/>
            <person name="Santpere G."/>
            <person name="Kirschner M.W."/>
            <person name="Hoffmann A.A."/>
            <person name="Oakeshott J.G."/>
            <person name="Zhang G."/>
        </authorList>
    </citation>
    <scope>NUCLEOTIDE SEQUENCE</scope>
    <source>
        <strain evidence="2">BGI-SZ-2011g</strain>
    </source>
</reference>
<sequence>MPTVGKLLQPYRQQLQQLGMLISCVKLLRRFNLICQLKTGKYSAELSLWSILGNLLLAVLGMRSAQLRGDQLVMSMHSTCLLLAVGLLGFYYGQTRRRRDLWYKLLFVGLLMALSLWYSYMENVVQVLHGISMLKTGIVTYLLVLSIWRRTGNGTETGKKAGSIWGCVLSLLMAILKLLSDLAAQNNFKLRQHILILSLSVLRVLYTLFLLLQPLEEAVVAVSSSHSSTL</sequence>
<feature type="transmembrane region" description="Helical" evidence="1">
    <location>
        <begin position="101"/>
        <end position="121"/>
    </location>
</feature>
<dbReference type="EMBL" id="JAJJHW010000095">
    <property type="protein sequence ID" value="KAH8386916.1"/>
    <property type="molecule type" value="Genomic_DNA"/>
</dbReference>
<evidence type="ECO:0000313" key="2">
    <source>
        <dbReference type="EMBL" id="KAH8386916.1"/>
    </source>
</evidence>
<protein>
    <submittedName>
        <fullName evidence="2">Uncharacterized protein</fullName>
    </submittedName>
</protein>
<keyword evidence="1" id="KW-0472">Membrane</keyword>
<proteinExistence type="predicted"/>
<feature type="transmembrane region" description="Helical" evidence="1">
    <location>
        <begin position="72"/>
        <end position="92"/>
    </location>
</feature>
<feature type="transmembrane region" description="Helical" evidence="1">
    <location>
        <begin position="46"/>
        <end position="66"/>
    </location>
</feature>
<keyword evidence="1" id="KW-0812">Transmembrane</keyword>
<organism evidence="2 3">
    <name type="scientific">Drosophila rubida</name>
    <dbReference type="NCBI Taxonomy" id="30044"/>
    <lineage>
        <taxon>Eukaryota</taxon>
        <taxon>Metazoa</taxon>
        <taxon>Ecdysozoa</taxon>
        <taxon>Arthropoda</taxon>
        <taxon>Hexapoda</taxon>
        <taxon>Insecta</taxon>
        <taxon>Pterygota</taxon>
        <taxon>Neoptera</taxon>
        <taxon>Endopterygota</taxon>
        <taxon>Diptera</taxon>
        <taxon>Brachycera</taxon>
        <taxon>Muscomorpha</taxon>
        <taxon>Ephydroidea</taxon>
        <taxon>Drosophilidae</taxon>
        <taxon>Drosophila</taxon>
    </lineage>
</organism>
<keyword evidence="1" id="KW-1133">Transmembrane helix</keyword>
<gene>
    <name evidence="2" type="ORF">KR093_003472</name>
</gene>
<evidence type="ECO:0000256" key="1">
    <source>
        <dbReference type="SAM" id="Phobius"/>
    </source>
</evidence>
<dbReference type="AlphaFoldDB" id="A0AAD4KBH2"/>
<dbReference type="Proteomes" id="UP001200034">
    <property type="component" value="Unassembled WGS sequence"/>
</dbReference>
<keyword evidence="3" id="KW-1185">Reference proteome</keyword>
<feature type="non-terminal residue" evidence="2">
    <location>
        <position position="230"/>
    </location>
</feature>
<feature type="transmembrane region" description="Helical" evidence="1">
    <location>
        <begin position="127"/>
        <end position="148"/>
    </location>
</feature>
<dbReference type="PROSITE" id="PS51257">
    <property type="entry name" value="PROKAR_LIPOPROTEIN"/>
    <property type="match status" value="1"/>
</dbReference>